<sequence>MPPFVPFPSSTLRTEAATTLGRTKEEGGRKPAFWSQTVDACGPNALSENDRKKDLRYDCTQALTSALEIDDVAMLYVPMQYHPTLRDSTFSWGVLHVCDCSVETVHVKSFASD</sequence>
<accession>W7TRD7</accession>
<dbReference type="Proteomes" id="UP000019335">
    <property type="component" value="Chromosome 9"/>
</dbReference>
<organism evidence="1 2">
    <name type="scientific">Nannochloropsis gaditana</name>
    <dbReference type="NCBI Taxonomy" id="72520"/>
    <lineage>
        <taxon>Eukaryota</taxon>
        <taxon>Sar</taxon>
        <taxon>Stramenopiles</taxon>
        <taxon>Ochrophyta</taxon>
        <taxon>Eustigmatophyceae</taxon>
        <taxon>Eustigmatales</taxon>
        <taxon>Monodopsidaceae</taxon>
        <taxon>Nannochloropsis</taxon>
    </lineage>
</organism>
<evidence type="ECO:0000313" key="2">
    <source>
        <dbReference type="Proteomes" id="UP000019335"/>
    </source>
</evidence>
<comment type="caution">
    <text evidence="1">The sequence shown here is derived from an EMBL/GenBank/DDBJ whole genome shotgun (WGS) entry which is preliminary data.</text>
</comment>
<reference evidence="1 2" key="1">
    <citation type="journal article" date="2014" name="Mol. Plant">
        <title>Chromosome Scale Genome Assembly and Transcriptome Profiling of Nannochloropsis gaditana in Nitrogen Depletion.</title>
        <authorList>
            <person name="Corteggiani Carpinelli E."/>
            <person name="Telatin A."/>
            <person name="Vitulo N."/>
            <person name="Forcato C."/>
            <person name="D'Angelo M."/>
            <person name="Schiavon R."/>
            <person name="Vezzi A."/>
            <person name="Giacometti G.M."/>
            <person name="Morosinotto T."/>
            <person name="Valle G."/>
        </authorList>
    </citation>
    <scope>NUCLEOTIDE SEQUENCE [LARGE SCALE GENOMIC DNA]</scope>
    <source>
        <strain evidence="1 2">B-31</strain>
    </source>
</reference>
<keyword evidence="2" id="KW-1185">Reference proteome</keyword>
<name>W7TRD7_9STRA</name>
<proteinExistence type="predicted"/>
<protein>
    <submittedName>
        <fullName evidence="1">Uncharacterized protein</fullName>
    </submittedName>
</protein>
<evidence type="ECO:0000313" key="1">
    <source>
        <dbReference type="EMBL" id="EWM26068.1"/>
    </source>
</evidence>
<dbReference type="AlphaFoldDB" id="W7TRD7"/>
<gene>
    <name evidence="1" type="ORF">Naga_101582g1</name>
</gene>
<dbReference type="EMBL" id="AZIL01000718">
    <property type="protein sequence ID" value="EWM26068.1"/>
    <property type="molecule type" value="Genomic_DNA"/>
</dbReference>